<dbReference type="AlphaFoldDB" id="A0A0A9TLS5"/>
<feature type="compositionally biased region" description="Gly residues" evidence="1">
    <location>
        <begin position="86"/>
        <end position="99"/>
    </location>
</feature>
<organism evidence="2">
    <name type="scientific">Arundo donax</name>
    <name type="common">Giant reed</name>
    <name type="synonym">Donax arundinaceus</name>
    <dbReference type="NCBI Taxonomy" id="35708"/>
    <lineage>
        <taxon>Eukaryota</taxon>
        <taxon>Viridiplantae</taxon>
        <taxon>Streptophyta</taxon>
        <taxon>Embryophyta</taxon>
        <taxon>Tracheophyta</taxon>
        <taxon>Spermatophyta</taxon>
        <taxon>Magnoliopsida</taxon>
        <taxon>Liliopsida</taxon>
        <taxon>Poales</taxon>
        <taxon>Poaceae</taxon>
        <taxon>PACMAD clade</taxon>
        <taxon>Arundinoideae</taxon>
        <taxon>Arundineae</taxon>
        <taxon>Arundo</taxon>
    </lineage>
</organism>
<accession>A0A0A9TLS5</accession>
<evidence type="ECO:0000256" key="1">
    <source>
        <dbReference type="SAM" id="MobiDB-lite"/>
    </source>
</evidence>
<protein>
    <submittedName>
        <fullName evidence="2">Uncharacterized protein</fullName>
    </submittedName>
</protein>
<dbReference type="EMBL" id="GBRH01281776">
    <property type="protein sequence ID" value="JAD16119.1"/>
    <property type="molecule type" value="Transcribed_RNA"/>
</dbReference>
<reference evidence="2" key="2">
    <citation type="journal article" date="2015" name="Data Brief">
        <title>Shoot transcriptome of the giant reed, Arundo donax.</title>
        <authorList>
            <person name="Barrero R.A."/>
            <person name="Guerrero F.D."/>
            <person name="Moolhuijzen P."/>
            <person name="Goolsby J.A."/>
            <person name="Tidwell J."/>
            <person name="Bellgard S.E."/>
            <person name="Bellgard M.I."/>
        </authorList>
    </citation>
    <scope>NUCLEOTIDE SEQUENCE</scope>
    <source>
        <tissue evidence="2">Shoot tissue taken approximately 20 cm above the soil surface</tissue>
    </source>
</reference>
<name>A0A0A9TLS5_ARUDO</name>
<reference evidence="2" key="1">
    <citation type="submission" date="2014-09" db="EMBL/GenBank/DDBJ databases">
        <authorList>
            <person name="Magalhaes I.L.F."/>
            <person name="Oliveira U."/>
            <person name="Santos F.R."/>
            <person name="Vidigal T.H.D.A."/>
            <person name="Brescovit A.D."/>
            <person name="Santos A.J."/>
        </authorList>
    </citation>
    <scope>NUCLEOTIDE SEQUENCE</scope>
    <source>
        <tissue evidence="2">Shoot tissue taken approximately 20 cm above the soil surface</tissue>
    </source>
</reference>
<proteinExistence type="predicted"/>
<evidence type="ECO:0000313" key="2">
    <source>
        <dbReference type="EMBL" id="JAD16119.1"/>
    </source>
</evidence>
<feature type="region of interest" description="Disordered" evidence="1">
    <location>
        <begin position="1"/>
        <end position="131"/>
    </location>
</feature>
<feature type="compositionally biased region" description="Basic and acidic residues" evidence="1">
    <location>
        <begin position="115"/>
        <end position="131"/>
    </location>
</feature>
<sequence length="131" mass="13796">MPAGFPVAMLPARTTKRRADSQAAAQPARAGERLPTVRRAPWCSRRGAGPSAVRRTPWCPRCGAAPQRSLGSPAWRARAPRHESCGGTGSAGSSGGAGSATGSTPDLVAARSRQRKEGRGLRQSKEAWRPR</sequence>